<protein>
    <submittedName>
        <fullName evidence="2">Uncharacterized protein</fullName>
    </submittedName>
</protein>
<dbReference type="AlphaFoldDB" id="A0A7R9BTK0"/>
<proteinExistence type="predicted"/>
<accession>A0A7R9BTK0</accession>
<sequence length="314" mass="35222">MSGFWEPTSSSSAWPSTTTRTMQPRFDHRWHVSLPGIFPCAASELDSAAAAAAAVTRRPGRRFVVFDNMQTWSIWPLATTSSGAQIFTFASAPVVVPYKTVHRVRHEELIPFEKLKITPLDPYESDNLLRDRNQDVRIRNILHDPRVMRGSTMAFKNRLAPGDGTSPLFARGRYNGADGSTIEGHRSQRNSIGQPSDAQRRRLRRHRRRTKRSSPPPVDGREHADSQTEIRLEELRPADGDLVPSLLSRILAEALEEVEAEESAGVVARRQAQLSMLRETSAVERVRVLEEQLDTAADDGGDTDGDRVSYNFRV</sequence>
<reference evidence="2" key="1">
    <citation type="submission" date="2020-11" db="EMBL/GenBank/DDBJ databases">
        <authorList>
            <person name="Tran Van P."/>
        </authorList>
    </citation>
    <scope>NUCLEOTIDE SEQUENCE</scope>
</reference>
<dbReference type="Proteomes" id="UP000678499">
    <property type="component" value="Unassembled WGS sequence"/>
</dbReference>
<evidence type="ECO:0000313" key="3">
    <source>
        <dbReference type="Proteomes" id="UP000678499"/>
    </source>
</evidence>
<evidence type="ECO:0000313" key="2">
    <source>
        <dbReference type="EMBL" id="CAD7281336.1"/>
    </source>
</evidence>
<evidence type="ECO:0000256" key="1">
    <source>
        <dbReference type="SAM" id="MobiDB-lite"/>
    </source>
</evidence>
<name>A0A7R9BTK0_9CRUS</name>
<gene>
    <name evidence="2" type="ORF">NMOB1V02_LOCUS8983</name>
</gene>
<dbReference type="EMBL" id="CAJPEX010002777">
    <property type="protein sequence ID" value="CAG0921488.1"/>
    <property type="molecule type" value="Genomic_DNA"/>
</dbReference>
<feature type="region of interest" description="Disordered" evidence="1">
    <location>
        <begin position="158"/>
        <end position="230"/>
    </location>
</feature>
<organism evidence="2">
    <name type="scientific">Notodromas monacha</name>
    <dbReference type="NCBI Taxonomy" id="399045"/>
    <lineage>
        <taxon>Eukaryota</taxon>
        <taxon>Metazoa</taxon>
        <taxon>Ecdysozoa</taxon>
        <taxon>Arthropoda</taxon>
        <taxon>Crustacea</taxon>
        <taxon>Oligostraca</taxon>
        <taxon>Ostracoda</taxon>
        <taxon>Podocopa</taxon>
        <taxon>Podocopida</taxon>
        <taxon>Cypridocopina</taxon>
        <taxon>Cypridoidea</taxon>
        <taxon>Cyprididae</taxon>
        <taxon>Notodromas</taxon>
    </lineage>
</organism>
<feature type="non-terminal residue" evidence="2">
    <location>
        <position position="1"/>
    </location>
</feature>
<feature type="compositionally biased region" description="Basic and acidic residues" evidence="1">
    <location>
        <begin position="219"/>
        <end position="230"/>
    </location>
</feature>
<dbReference type="EMBL" id="OA884814">
    <property type="protein sequence ID" value="CAD7281336.1"/>
    <property type="molecule type" value="Genomic_DNA"/>
</dbReference>
<feature type="compositionally biased region" description="Basic residues" evidence="1">
    <location>
        <begin position="201"/>
        <end position="212"/>
    </location>
</feature>
<keyword evidence="3" id="KW-1185">Reference proteome</keyword>